<feature type="compositionally biased region" description="Low complexity" evidence="1">
    <location>
        <begin position="1"/>
        <end position="16"/>
    </location>
</feature>
<dbReference type="KEGG" id="xpe:BJD13_02685"/>
<evidence type="ECO:0000313" key="7">
    <source>
        <dbReference type="Proteomes" id="UP000471082"/>
    </source>
</evidence>
<dbReference type="EMBL" id="PUUL01000048">
    <property type="protein sequence ID" value="RXD54257.1"/>
    <property type="molecule type" value="Genomic_DNA"/>
</dbReference>
<feature type="region of interest" description="Disordered" evidence="1">
    <location>
        <begin position="1"/>
        <end position="53"/>
    </location>
</feature>
<feature type="compositionally biased region" description="Polar residues" evidence="1">
    <location>
        <begin position="662"/>
        <end position="678"/>
    </location>
</feature>
<dbReference type="NCBIfam" id="NF041352">
    <property type="entry name" value="XopN"/>
    <property type="match status" value="1"/>
</dbReference>
<dbReference type="EMBL" id="JAAGYU010000002">
    <property type="protein sequence ID" value="NEL74804.1"/>
    <property type="molecule type" value="Genomic_DNA"/>
</dbReference>
<evidence type="ECO:0000313" key="6">
    <source>
        <dbReference type="Proteomes" id="UP000289372"/>
    </source>
</evidence>
<comment type="caution">
    <text evidence="3">The sequence shown here is derived from an EMBL/GenBank/DDBJ whole genome shotgun (WGS) entry which is preliminary data.</text>
</comment>
<evidence type="ECO:0000313" key="4">
    <source>
        <dbReference type="EMBL" id="RXD54257.1"/>
    </source>
</evidence>
<evidence type="ECO:0000313" key="3">
    <source>
        <dbReference type="EMBL" id="NEL74804.1"/>
    </source>
</evidence>
<evidence type="ECO:0000256" key="1">
    <source>
        <dbReference type="SAM" id="MobiDB-lite"/>
    </source>
</evidence>
<dbReference type="Proteomes" id="UP000471082">
    <property type="component" value="Unassembled WGS sequence"/>
</dbReference>
<accession>A0A0G9A865</accession>
<dbReference type="SMR" id="A0A0G9A865"/>
<dbReference type="RefSeq" id="WP_008573180.1">
    <property type="nucleotide sequence ID" value="NZ_CP018475.1"/>
</dbReference>
<evidence type="ECO:0000313" key="2">
    <source>
        <dbReference type="EMBL" id="KLC02864.1"/>
    </source>
</evidence>
<dbReference type="Proteomes" id="UP000035369">
    <property type="component" value="Unassembled WGS sequence"/>
</dbReference>
<dbReference type="Proteomes" id="UP000289372">
    <property type="component" value="Unassembled WGS sequence"/>
</dbReference>
<reference evidence="3 7" key="3">
    <citation type="submission" date="2019-11" db="EMBL/GenBank/DDBJ databases">
        <title>Genome-resolved metagenomics to study the prevalence of co-infection and intraspecific heterogeneity among plant pathogen metapopulations.</title>
        <authorList>
            <person name="Newberry E."/>
            <person name="Bhandari R."/>
            <person name="Kemble J."/>
            <person name="Sikora E."/>
            <person name="Potnis N."/>
        </authorList>
    </citation>
    <scope>NUCLEOTIDE SEQUENCE [LARGE SCALE GENOMIC DNA]</scope>
    <source>
        <strain evidence="3">Xp_Tom_Tuscaloosa_18b</strain>
    </source>
</reference>
<feature type="compositionally biased region" description="Low complexity" evidence="1">
    <location>
        <begin position="27"/>
        <end position="40"/>
    </location>
</feature>
<feature type="compositionally biased region" description="Polar residues" evidence="1">
    <location>
        <begin position="689"/>
        <end position="705"/>
    </location>
</feature>
<dbReference type="AlphaFoldDB" id="A0A0G9A865"/>
<name>A0A0G9A865_XANPE</name>
<proteinExistence type="predicted"/>
<feature type="region of interest" description="Disordered" evidence="1">
    <location>
        <begin position="662"/>
        <end position="714"/>
    </location>
</feature>
<reference evidence="2 5" key="1">
    <citation type="submission" date="2015-02" db="EMBL/GenBank/DDBJ databases">
        <title>Whole genome sequencing of multiple isolates of three species of pepper and tomato-infecting xanthomonads reveals genetic diversity in field strains and pinpoints effectors responsible for host specificity.</title>
        <authorList>
            <person name="Schwartz A."/>
            <person name="Dahlbeck D."/>
            <person name="Staskawicz B."/>
            <person name="Bart R."/>
            <person name="Potnis N."/>
            <person name="Minsavage G."/>
            <person name="Timilsina S."/>
            <person name="Goss E."/>
            <person name="Jones J."/>
            <person name="Vallad G."/>
            <person name="Barak J."/>
            <person name="Miller S."/>
            <person name="Ritchie D."/>
            <person name="Martins J.Jr."/>
            <person name="Patane J.S."/>
            <person name="Setubal J.C."/>
        </authorList>
    </citation>
    <scope>NUCLEOTIDE SEQUENCE [LARGE SCALE GENOMIC DNA]</scope>
    <source>
        <strain evidence="2 5">Xp3-15</strain>
    </source>
</reference>
<dbReference type="EMBL" id="JZUY01000048">
    <property type="protein sequence ID" value="KLC02864.1"/>
    <property type="molecule type" value="Genomic_DNA"/>
</dbReference>
<keyword evidence="5" id="KW-1185">Reference proteome</keyword>
<evidence type="ECO:0000313" key="5">
    <source>
        <dbReference type="Proteomes" id="UP000035369"/>
    </source>
</evidence>
<gene>
    <name evidence="4" type="ORF">DB769_09725</name>
    <name evidence="3" type="ORF">G3W61_00785</name>
    <name evidence="2" type="ORF">XP315_18615</name>
</gene>
<organism evidence="3 7">
    <name type="scientific">Xanthomonas perforans</name>
    <dbReference type="NCBI Taxonomy" id="442694"/>
    <lineage>
        <taxon>Bacteria</taxon>
        <taxon>Pseudomonadati</taxon>
        <taxon>Pseudomonadota</taxon>
        <taxon>Gammaproteobacteria</taxon>
        <taxon>Lysobacterales</taxon>
        <taxon>Lysobacteraceae</taxon>
        <taxon>Xanthomonas</taxon>
    </lineage>
</organism>
<sequence>MKSSASVDSASRSAGSHLPEIQETELATASTSAAVTHQSAPDPALSPLGRAPVRRSGANTLGALLARPEQDAQALVPQPATSSNATKATLARLRQQLASDDARAIAPDLAADLISRLRPMKSPGTTGAQARAATHADLVSRISEHDVIDWYKAQGLNENDVATLRRTALLSGMPNPSGSFLTNAMQYIVSPWINYATRQPWAGAGFGLATMLVAAPVNAGQQSAVVSLCESIREHGAHVIVPDKKQINDKHWLPELAHALKEKIETFAKACDVFREIQSDPNSSSKERAAAADVLLAAEKELHQAQHDFVMTQGAHDRQWQGNRWQAVPRILRSPVASTLGLLSKTGAMRALSPTAQTVGAMLMTAAQHVAAGFDEQAKQEANNKLNLLYADVLTDAGKQKLASGAAVSAEDIKADKLRSLIQSPTQALVKRVTAGVAELEKLLADAVTAEGTQPGAITADDRDIEAGDASKAMQELRLVRNDLEALREGRLDEIDPNGTASKLLIGAEKSVLSQQLFNDIAKKYNYLEFTAQTAQRIGQMFHLIFLGSAASSVISKLVSASQGGTRNVPLPQSLAVSAISGGMAAVGALNQHTAITIKNNRREGSTDIGLGKQVGRGILGAMHETLSQRRGTKASKAINTLLEGNDVEALLATARALSVQEASTSSSQPQDLPSTSRAAPPRREHVSAPSSPNRSRLEQTNNEITRSKSARNLGTELHEFARMAGKHSKHLV</sequence>
<reference evidence="4 6" key="2">
    <citation type="submission" date="2018-02" db="EMBL/GenBank/DDBJ databases">
        <title>Characterization of Xanthomonas diversity in transplant houses and field plants.</title>
        <authorList>
            <person name="Abrahamian P."/>
            <person name="Timilsina S."/>
            <person name="Minsavage G.V."/>
            <person name="Goss E.M."/>
            <person name="Jones J.B."/>
            <person name="Vallad G.E."/>
        </authorList>
    </citation>
    <scope>NUCLEOTIDE SEQUENCE [LARGE SCALE GENOMIC DNA]</scope>
    <source>
        <strain evidence="4 6">GEV2132</strain>
    </source>
</reference>
<protein>
    <submittedName>
        <fullName evidence="3">DUF1631 domain-containing protein</fullName>
    </submittedName>
    <submittedName>
        <fullName evidence="2">Type III secretion system effector protein</fullName>
    </submittedName>
</protein>
<dbReference type="GeneID" id="61779597"/>